<feature type="region of interest" description="Disordered" evidence="1">
    <location>
        <begin position="208"/>
        <end position="248"/>
    </location>
</feature>
<sequence length="248" mass="25813">MTPSTTLGFSLGAGDHPHSGVDGAVFSAAREGDRYSTTAVVLSKEAARGRGGDFGGGEGGGLVLFEALTVVLSKGRLAVAAVLLKGVGIGRGVGVVAGDVVPGGGSSPSKRRRRGSPTSGGKIAEATSGGGGGAESELAATALKSEPRRRVVRAAARRTEQRRRGSGKRRREVRAMAATHTKRRRLVHARRPTTVRRWLASIWRIRRHRSDGCGKGEATAADLDKGKRRRRTTSDGGGAPHDRSSKAP</sequence>
<evidence type="ECO:0000256" key="1">
    <source>
        <dbReference type="SAM" id="MobiDB-lite"/>
    </source>
</evidence>
<feature type="region of interest" description="Disordered" evidence="1">
    <location>
        <begin position="98"/>
        <end position="185"/>
    </location>
</feature>
<protein>
    <submittedName>
        <fullName evidence="2">Uncharacterized protein</fullName>
    </submittedName>
</protein>
<name>A0AAP0PVY9_9MAGN</name>
<proteinExistence type="predicted"/>
<reference evidence="2 3" key="1">
    <citation type="submission" date="2024-01" db="EMBL/GenBank/DDBJ databases">
        <title>Genome assemblies of Stephania.</title>
        <authorList>
            <person name="Yang L."/>
        </authorList>
    </citation>
    <scope>NUCLEOTIDE SEQUENCE [LARGE SCALE GENOMIC DNA]</scope>
    <source>
        <strain evidence="2">JXDWG</strain>
        <tissue evidence="2">Leaf</tissue>
    </source>
</reference>
<dbReference type="AlphaFoldDB" id="A0AAP0PVY9"/>
<organism evidence="2 3">
    <name type="scientific">Stephania cephalantha</name>
    <dbReference type="NCBI Taxonomy" id="152367"/>
    <lineage>
        <taxon>Eukaryota</taxon>
        <taxon>Viridiplantae</taxon>
        <taxon>Streptophyta</taxon>
        <taxon>Embryophyta</taxon>
        <taxon>Tracheophyta</taxon>
        <taxon>Spermatophyta</taxon>
        <taxon>Magnoliopsida</taxon>
        <taxon>Ranunculales</taxon>
        <taxon>Menispermaceae</taxon>
        <taxon>Menispermoideae</taxon>
        <taxon>Cissampelideae</taxon>
        <taxon>Stephania</taxon>
    </lineage>
</organism>
<accession>A0AAP0PVY9</accession>
<evidence type="ECO:0000313" key="2">
    <source>
        <dbReference type="EMBL" id="KAK9158453.1"/>
    </source>
</evidence>
<evidence type="ECO:0000313" key="3">
    <source>
        <dbReference type="Proteomes" id="UP001419268"/>
    </source>
</evidence>
<dbReference type="Proteomes" id="UP001419268">
    <property type="component" value="Unassembled WGS sequence"/>
</dbReference>
<gene>
    <name evidence="2" type="ORF">Scep_005027</name>
</gene>
<feature type="compositionally biased region" description="Low complexity" evidence="1">
    <location>
        <begin position="116"/>
        <end position="127"/>
    </location>
</feature>
<dbReference type="EMBL" id="JBBNAG010000002">
    <property type="protein sequence ID" value="KAK9158453.1"/>
    <property type="molecule type" value="Genomic_DNA"/>
</dbReference>
<keyword evidence="3" id="KW-1185">Reference proteome</keyword>
<comment type="caution">
    <text evidence="2">The sequence shown here is derived from an EMBL/GenBank/DDBJ whole genome shotgun (WGS) entry which is preliminary data.</text>
</comment>